<reference evidence="2 3" key="1">
    <citation type="journal article" date="2004" name="Science">
        <title>The genome of the diatom Thalassiosira pseudonana: ecology, evolution, and metabolism.</title>
        <authorList>
            <person name="Armbrust E.V."/>
            <person name="Berges J.A."/>
            <person name="Bowler C."/>
            <person name="Green B.R."/>
            <person name="Martinez D."/>
            <person name="Putnam N.H."/>
            <person name="Zhou S."/>
            <person name="Allen A.E."/>
            <person name="Apt K.E."/>
            <person name="Bechner M."/>
            <person name="Brzezinski M.A."/>
            <person name="Chaal B.K."/>
            <person name="Chiovitti A."/>
            <person name="Davis A.K."/>
            <person name="Demarest M.S."/>
            <person name="Detter J.C."/>
            <person name="Glavina T."/>
            <person name="Goodstein D."/>
            <person name="Hadi M.Z."/>
            <person name="Hellsten U."/>
            <person name="Hildebrand M."/>
            <person name="Jenkins B.D."/>
            <person name="Jurka J."/>
            <person name="Kapitonov V.V."/>
            <person name="Kroger N."/>
            <person name="Lau W.W."/>
            <person name="Lane T.W."/>
            <person name="Larimer F.W."/>
            <person name="Lippmeier J.C."/>
            <person name="Lucas S."/>
            <person name="Medina M."/>
            <person name="Montsant A."/>
            <person name="Obornik M."/>
            <person name="Parker M.S."/>
            <person name="Palenik B."/>
            <person name="Pazour G.J."/>
            <person name="Richardson P.M."/>
            <person name="Rynearson T.A."/>
            <person name="Saito M.A."/>
            <person name="Schwartz D.C."/>
            <person name="Thamatrakoln K."/>
            <person name="Valentin K."/>
            <person name="Vardi A."/>
            <person name="Wilkerson F.P."/>
            <person name="Rokhsar D.S."/>
        </authorList>
    </citation>
    <scope>NUCLEOTIDE SEQUENCE [LARGE SCALE GENOMIC DNA]</scope>
    <source>
        <strain evidence="2 3">CCMP1335</strain>
    </source>
</reference>
<keyword evidence="1" id="KW-0677">Repeat</keyword>
<dbReference type="GO" id="GO:0048471">
    <property type="term" value="C:perinuclear region of cytoplasm"/>
    <property type="evidence" value="ECO:0000318"/>
    <property type="project" value="GO_Central"/>
</dbReference>
<dbReference type="GO" id="GO:0005096">
    <property type="term" value="F:GTPase activator activity"/>
    <property type="evidence" value="ECO:0000318"/>
    <property type="project" value="GO_Central"/>
</dbReference>
<evidence type="ECO:0000256" key="1">
    <source>
        <dbReference type="ARBA" id="ARBA00022737"/>
    </source>
</evidence>
<dbReference type="InterPro" id="IPR032675">
    <property type="entry name" value="LRR_dom_sf"/>
</dbReference>
<sequence>MMKIPGRQNKRYLKQTLDSISRNDPNTINVVLNSFPLSDDKVASLAMSLVNNTCVKNLYLHNNGINAKGAALLGFALRTNTTLESVSLNDNCIGNEGCAAISAALYDNTPLISLSLSNNGISNSGGKKLSTMLKESKHSSSINFVFLDGNDISEKIIEKIDKYRSRRKNIAAKANDLKSSNGSHSYCTKSSSGSGLSEYYDELNDEIELNHELQTSVKGAGGDKLNFEYGVWKETIGYESLNNLNASRNSLNNSFSASDTGLNASHRNSLNNSFNASDLASYIKKVQFSIKNQGFDCSFVSSNADLSIADDDERVEDGKERTKRNLKIKTSSWRLWSNRKIGIEN</sequence>
<dbReference type="GO" id="GO:0031267">
    <property type="term" value="F:small GTPase binding"/>
    <property type="evidence" value="ECO:0000318"/>
    <property type="project" value="GO_Central"/>
</dbReference>
<name>B8BS92_THAPS</name>
<reference evidence="2 3" key="2">
    <citation type="journal article" date="2008" name="Nature">
        <title>The Phaeodactylum genome reveals the evolutionary history of diatom genomes.</title>
        <authorList>
            <person name="Bowler C."/>
            <person name="Allen A.E."/>
            <person name="Badger J.H."/>
            <person name="Grimwood J."/>
            <person name="Jabbari K."/>
            <person name="Kuo A."/>
            <person name="Maheswari U."/>
            <person name="Martens C."/>
            <person name="Maumus F."/>
            <person name="Otillar R.P."/>
            <person name="Rayko E."/>
            <person name="Salamov A."/>
            <person name="Vandepoele K."/>
            <person name="Beszteri B."/>
            <person name="Gruber A."/>
            <person name="Heijde M."/>
            <person name="Katinka M."/>
            <person name="Mock T."/>
            <person name="Valentin K."/>
            <person name="Verret F."/>
            <person name="Berges J.A."/>
            <person name="Brownlee C."/>
            <person name="Cadoret J.P."/>
            <person name="Chiovitti A."/>
            <person name="Choi C.J."/>
            <person name="Coesel S."/>
            <person name="De Martino A."/>
            <person name="Detter J.C."/>
            <person name="Durkin C."/>
            <person name="Falciatore A."/>
            <person name="Fournet J."/>
            <person name="Haruta M."/>
            <person name="Huysman M.J."/>
            <person name="Jenkins B.D."/>
            <person name="Jiroutova K."/>
            <person name="Jorgensen R.E."/>
            <person name="Joubert Y."/>
            <person name="Kaplan A."/>
            <person name="Kroger N."/>
            <person name="Kroth P.G."/>
            <person name="La Roche J."/>
            <person name="Lindquist E."/>
            <person name="Lommer M."/>
            <person name="Martin-Jezequel V."/>
            <person name="Lopez P.J."/>
            <person name="Lucas S."/>
            <person name="Mangogna M."/>
            <person name="McGinnis K."/>
            <person name="Medlin L.K."/>
            <person name="Montsant A."/>
            <person name="Oudot-Le Secq M.P."/>
            <person name="Napoli C."/>
            <person name="Obornik M."/>
            <person name="Parker M.S."/>
            <person name="Petit J.L."/>
            <person name="Porcel B.M."/>
            <person name="Poulsen N."/>
            <person name="Robison M."/>
            <person name="Rychlewski L."/>
            <person name="Rynearson T.A."/>
            <person name="Schmutz J."/>
            <person name="Shapiro H."/>
            <person name="Siaut M."/>
            <person name="Stanley M."/>
            <person name="Sussman M.R."/>
            <person name="Taylor A.R."/>
            <person name="Vardi A."/>
            <person name="von Dassow P."/>
            <person name="Vyverman W."/>
            <person name="Willis A."/>
            <person name="Wyrwicz L.S."/>
            <person name="Rokhsar D.S."/>
            <person name="Weissenbach J."/>
            <person name="Armbrust E.V."/>
            <person name="Green B.R."/>
            <person name="Van de Peer Y."/>
            <person name="Grigoriev I.V."/>
        </authorList>
    </citation>
    <scope>NUCLEOTIDE SEQUENCE [LARGE SCALE GENOMIC DNA]</scope>
    <source>
        <strain evidence="2 3">CCMP1335</strain>
    </source>
</reference>
<dbReference type="InterPro" id="IPR052201">
    <property type="entry name" value="LRR-containing_regulator"/>
</dbReference>
<dbReference type="GeneID" id="7449779"/>
<dbReference type="PaxDb" id="35128-Thaps1903"/>
<protein>
    <recommendedName>
        <fullName evidence="4">RNI-like protein</fullName>
    </recommendedName>
</protein>
<evidence type="ECO:0000313" key="2">
    <source>
        <dbReference type="EMBL" id="EED96088.1"/>
    </source>
</evidence>
<dbReference type="PANTHER" id="PTHR24111">
    <property type="entry name" value="LEUCINE-RICH REPEAT-CONTAINING PROTEIN 34"/>
    <property type="match status" value="1"/>
</dbReference>
<dbReference type="AlphaFoldDB" id="B8BS92"/>
<dbReference type="HOGENOM" id="CLU_805324_0_0_1"/>
<evidence type="ECO:0008006" key="4">
    <source>
        <dbReference type="Google" id="ProtNLM"/>
    </source>
</evidence>
<evidence type="ECO:0000313" key="3">
    <source>
        <dbReference type="Proteomes" id="UP000001449"/>
    </source>
</evidence>
<dbReference type="PANTHER" id="PTHR24111:SF0">
    <property type="entry name" value="LEUCINE-RICH REPEAT-CONTAINING PROTEIN"/>
    <property type="match status" value="1"/>
</dbReference>
<dbReference type="GO" id="GO:0005634">
    <property type="term" value="C:nucleus"/>
    <property type="evidence" value="ECO:0000318"/>
    <property type="project" value="GO_Central"/>
</dbReference>
<organism evidence="2 3">
    <name type="scientific">Thalassiosira pseudonana</name>
    <name type="common">Marine diatom</name>
    <name type="synonym">Cyclotella nana</name>
    <dbReference type="NCBI Taxonomy" id="35128"/>
    <lineage>
        <taxon>Eukaryota</taxon>
        <taxon>Sar</taxon>
        <taxon>Stramenopiles</taxon>
        <taxon>Ochrophyta</taxon>
        <taxon>Bacillariophyta</taxon>
        <taxon>Coscinodiscophyceae</taxon>
        <taxon>Thalassiosirophycidae</taxon>
        <taxon>Thalassiosirales</taxon>
        <taxon>Thalassiosiraceae</taxon>
        <taxon>Thalassiosira</taxon>
    </lineage>
</organism>
<dbReference type="InterPro" id="IPR001611">
    <property type="entry name" value="Leu-rich_rpt"/>
</dbReference>
<accession>B8BS92</accession>
<dbReference type="GO" id="GO:0005829">
    <property type="term" value="C:cytosol"/>
    <property type="evidence" value="ECO:0000318"/>
    <property type="project" value="GO_Central"/>
</dbReference>
<dbReference type="KEGG" id="tps:THAPSDRAFT_1903"/>
<dbReference type="STRING" id="35128.B8BS92"/>
<keyword evidence="3" id="KW-1185">Reference proteome</keyword>
<dbReference type="SUPFAM" id="SSF52047">
    <property type="entry name" value="RNI-like"/>
    <property type="match status" value="1"/>
</dbReference>
<dbReference type="Proteomes" id="UP000001449">
    <property type="component" value="Chromosome 1"/>
</dbReference>
<gene>
    <name evidence="2" type="ORF">THAPSDRAFT_1903</name>
</gene>
<dbReference type="SMART" id="SM00368">
    <property type="entry name" value="LRR_RI"/>
    <property type="match status" value="3"/>
</dbReference>
<dbReference type="InParanoid" id="B8BS92"/>
<dbReference type="Pfam" id="PF13516">
    <property type="entry name" value="LRR_6"/>
    <property type="match status" value="2"/>
</dbReference>
<dbReference type="Gene3D" id="3.80.10.10">
    <property type="entry name" value="Ribonuclease Inhibitor"/>
    <property type="match status" value="1"/>
</dbReference>
<proteinExistence type="predicted"/>
<dbReference type="RefSeq" id="XP_002286447.1">
    <property type="nucleotide sequence ID" value="XM_002286411.1"/>
</dbReference>
<dbReference type="EMBL" id="CM000638">
    <property type="protein sequence ID" value="EED96088.1"/>
    <property type="molecule type" value="Genomic_DNA"/>
</dbReference>
<dbReference type="GO" id="GO:0051168">
    <property type="term" value="P:nuclear export"/>
    <property type="evidence" value="ECO:0000318"/>
    <property type="project" value="GO_Central"/>
</dbReference>